<dbReference type="InterPro" id="IPR029787">
    <property type="entry name" value="Nucleotide_cyclase"/>
</dbReference>
<dbReference type="PROSITE" id="PS50883">
    <property type="entry name" value="EAL"/>
    <property type="match status" value="1"/>
</dbReference>
<dbReference type="InterPro" id="IPR001633">
    <property type="entry name" value="EAL_dom"/>
</dbReference>
<evidence type="ECO:0000259" key="2">
    <source>
        <dbReference type="PROSITE" id="PS50883"/>
    </source>
</evidence>
<dbReference type="NCBIfam" id="TIGR00254">
    <property type="entry name" value="GGDEF"/>
    <property type="match status" value="1"/>
</dbReference>
<dbReference type="Pfam" id="PF00990">
    <property type="entry name" value="GGDEF"/>
    <property type="match status" value="1"/>
</dbReference>
<dbReference type="AlphaFoldDB" id="A0A7C9NPA4"/>
<evidence type="ECO:0000313" key="5">
    <source>
        <dbReference type="Proteomes" id="UP000480312"/>
    </source>
</evidence>
<proteinExistence type="predicted"/>
<dbReference type="SMART" id="SM00267">
    <property type="entry name" value="GGDEF"/>
    <property type="match status" value="1"/>
</dbReference>
<dbReference type="InterPro" id="IPR035919">
    <property type="entry name" value="EAL_sf"/>
</dbReference>
<dbReference type="Proteomes" id="UP000480312">
    <property type="component" value="Unassembled WGS sequence"/>
</dbReference>
<dbReference type="InterPro" id="IPR000160">
    <property type="entry name" value="GGDEF_dom"/>
</dbReference>
<dbReference type="Pfam" id="PF00563">
    <property type="entry name" value="EAL"/>
    <property type="match status" value="1"/>
</dbReference>
<dbReference type="InterPro" id="IPR052155">
    <property type="entry name" value="Biofilm_reg_signaling"/>
</dbReference>
<evidence type="ECO:0000259" key="3">
    <source>
        <dbReference type="PROSITE" id="PS50887"/>
    </source>
</evidence>
<dbReference type="SUPFAM" id="SSF55785">
    <property type="entry name" value="PYP-like sensor domain (PAS domain)"/>
    <property type="match status" value="1"/>
</dbReference>
<dbReference type="PANTHER" id="PTHR44757">
    <property type="entry name" value="DIGUANYLATE CYCLASE DGCP"/>
    <property type="match status" value="1"/>
</dbReference>
<dbReference type="SUPFAM" id="SSF141868">
    <property type="entry name" value="EAL domain-like"/>
    <property type="match status" value="1"/>
</dbReference>
<dbReference type="OrthoDB" id="9176779at2"/>
<dbReference type="SUPFAM" id="SSF55073">
    <property type="entry name" value="Nucleotide cyclase"/>
    <property type="match status" value="1"/>
</dbReference>
<dbReference type="Gene3D" id="3.30.70.270">
    <property type="match status" value="1"/>
</dbReference>
<evidence type="ECO:0000313" key="4">
    <source>
        <dbReference type="EMBL" id="NDL69047.1"/>
    </source>
</evidence>
<comment type="cofactor">
    <cofactor evidence="1">
        <name>Mg(2+)</name>
        <dbReference type="ChEBI" id="CHEBI:18420"/>
    </cofactor>
</comment>
<dbReference type="CDD" id="cd01949">
    <property type="entry name" value="GGDEF"/>
    <property type="match status" value="1"/>
</dbReference>
<dbReference type="RefSeq" id="WP_162216992.1">
    <property type="nucleotide sequence ID" value="NZ_JAAEHK010000001.1"/>
</dbReference>
<dbReference type="InterPro" id="IPR043128">
    <property type="entry name" value="Rev_trsase/Diguanyl_cyclase"/>
</dbReference>
<dbReference type="FunFam" id="3.30.70.270:FF:000001">
    <property type="entry name" value="Diguanylate cyclase domain protein"/>
    <property type="match status" value="1"/>
</dbReference>
<dbReference type="CDD" id="cd00130">
    <property type="entry name" value="PAS"/>
    <property type="match status" value="1"/>
</dbReference>
<dbReference type="InterPro" id="IPR035965">
    <property type="entry name" value="PAS-like_dom_sf"/>
</dbReference>
<reference evidence="4 5" key="1">
    <citation type="submission" date="2020-01" db="EMBL/GenBank/DDBJ databases">
        <title>Whole genome sequencing of Halomonas alkaliphila strain LS44.</title>
        <authorList>
            <person name="Kumar S."/>
            <person name="Paul D."/>
            <person name="Shouche Y."/>
            <person name="Suryavanshi M.V."/>
        </authorList>
    </citation>
    <scope>NUCLEOTIDE SEQUENCE [LARGE SCALE GENOMIC DNA]</scope>
    <source>
        <strain evidence="4 5">LS44</strain>
    </source>
</reference>
<accession>A0A7C9NPA4</accession>
<feature type="domain" description="EAL" evidence="2">
    <location>
        <begin position="313"/>
        <end position="567"/>
    </location>
</feature>
<feature type="domain" description="GGDEF" evidence="3">
    <location>
        <begin position="170"/>
        <end position="304"/>
    </location>
</feature>
<dbReference type="EMBL" id="JAAEHK010000001">
    <property type="protein sequence ID" value="NDL69047.1"/>
    <property type="molecule type" value="Genomic_DNA"/>
</dbReference>
<dbReference type="CDD" id="cd01948">
    <property type="entry name" value="EAL"/>
    <property type="match status" value="1"/>
</dbReference>
<dbReference type="GO" id="GO:0003824">
    <property type="term" value="F:catalytic activity"/>
    <property type="evidence" value="ECO:0007669"/>
    <property type="project" value="UniProtKB-ARBA"/>
</dbReference>
<organism evidence="4 5">
    <name type="scientific">Vreelandella alkaliphila</name>
    <dbReference type="NCBI Taxonomy" id="272774"/>
    <lineage>
        <taxon>Bacteria</taxon>
        <taxon>Pseudomonadati</taxon>
        <taxon>Pseudomonadota</taxon>
        <taxon>Gammaproteobacteria</taxon>
        <taxon>Oceanospirillales</taxon>
        <taxon>Halomonadaceae</taxon>
        <taxon>Vreelandella</taxon>
    </lineage>
</organism>
<dbReference type="Gene3D" id="3.20.20.450">
    <property type="entry name" value="EAL domain"/>
    <property type="match status" value="1"/>
</dbReference>
<gene>
    <name evidence="4" type="ORF">GPL32_00815</name>
</gene>
<evidence type="ECO:0000256" key="1">
    <source>
        <dbReference type="ARBA" id="ARBA00001946"/>
    </source>
</evidence>
<dbReference type="InterPro" id="IPR000014">
    <property type="entry name" value="PAS"/>
</dbReference>
<comment type="caution">
    <text evidence="4">The sequence shown here is derived from an EMBL/GenBank/DDBJ whole genome shotgun (WGS) entry which is preliminary data.</text>
</comment>
<dbReference type="Gene3D" id="3.30.450.20">
    <property type="entry name" value="PAS domain"/>
    <property type="match status" value="1"/>
</dbReference>
<dbReference type="PROSITE" id="PS50887">
    <property type="entry name" value="GGDEF"/>
    <property type="match status" value="1"/>
</dbReference>
<protein>
    <submittedName>
        <fullName evidence="4">EAL domain-containing protein</fullName>
    </submittedName>
</protein>
<dbReference type="PANTHER" id="PTHR44757:SF2">
    <property type="entry name" value="BIOFILM ARCHITECTURE MAINTENANCE PROTEIN MBAA"/>
    <property type="match status" value="1"/>
</dbReference>
<sequence length="585" mass="65955">MVTSNLYSLDDFPVGCMVTDYKRRILYSNHYLEQYHGYSTNELLGADLFTLLSKASQIMYDTYIVPILIREKQCDEIRLSLITRSNSKLPIVVSVHCDGRANERLFWSISSASRSDQLFEELTETKQLLEQKVSLLRTLSDTDQLTGLPNRAALTNHLDQKILNLKQDGMAFALAFVDLDGFKEVNDRYGHQMGDKILQLVAKRLANNLRSDDLIARFGGDEFVIFLNGRFSADLVEESLSRLISKLAEPFDIDSVLLKLSASIGVTLYPQSKEVEPDQLIRQADQAMYQAKLAGKNQICLFNVDNEQVQKGKNSELSAIRVAMEADQFELYYQPKINMLTGRVLGAEALIRWNHPTEGLKAPATFLPVLNNTSTGVELGRWVVNSALCQLQVWLQQGLDIHVSVNIDGYHLQHSRFLSDLSELLADFPNLPKQRLELEVLETSTIEDVSHVYSVLNVCRMMGIRISLDDFGTGYSSLSHLRDLSVDTLKIDRSFVKNMLTSVGDLAILKGVIGFAHAFECDLVAEGVETLQHSQQLIDLGCECGQGYFIARPMPANAFKRWVEEWNEGEFKRKFKSAGVFKSDL</sequence>
<dbReference type="SMART" id="SM00052">
    <property type="entry name" value="EAL"/>
    <property type="match status" value="1"/>
</dbReference>
<name>A0A7C9NPA4_9GAMM</name>